<feature type="transmembrane region" description="Helical" evidence="6">
    <location>
        <begin position="30"/>
        <end position="51"/>
    </location>
</feature>
<evidence type="ECO:0000256" key="4">
    <source>
        <dbReference type="ARBA" id="ARBA00022989"/>
    </source>
</evidence>
<evidence type="ECO:0000313" key="8">
    <source>
        <dbReference type="Proteomes" id="UP000242188"/>
    </source>
</evidence>
<dbReference type="InterPro" id="IPR010291">
    <property type="entry name" value="Ion_channel_UNC-93"/>
</dbReference>
<feature type="transmembrane region" description="Helical" evidence="6">
    <location>
        <begin position="301"/>
        <end position="329"/>
    </location>
</feature>
<keyword evidence="4 6" id="KW-1133">Transmembrane helix</keyword>
<dbReference type="PANTHER" id="PTHR19444:SF13">
    <property type="entry name" value="PROTEIN UNC-93 HOMOLOG A"/>
    <property type="match status" value="1"/>
</dbReference>
<dbReference type="InterPro" id="IPR051951">
    <property type="entry name" value="UNC-93_regulatory"/>
</dbReference>
<feature type="transmembrane region" description="Helical" evidence="6">
    <location>
        <begin position="341"/>
        <end position="361"/>
    </location>
</feature>
<feature type="transmembrane region" description="Helical" evidence="6">
    <location>
        <begin position="405"/>
        <end position="425"/>
    </location>
</feature>
<organism evidence="7 8">
    <name type="scientific">Mizuhopecten yessoensis</name>
    <name type="common">Japanese scallop</name>
    <name type="synonym">Patinopecten yessoensis</name>
    <dbReference type="NCBI Taxonomy" id="6573"/>
    <lineage>
        <taxon>Eukaryota</taxon>
        <taxon>Metazoa</taxon>
        <taxon>Spiralia</taxon>
        <taxon>Lophotrochozoa</taxon>
        <taxon>Mollusca</taxon>
        <taxon>Bivalvia</taxon>
        <taxon>Autobranchia</taxon>
        <taxon>Pteriomorphia</taxon>
        <taxon>Pectinida</taxon>
        <taxon>Pectinoidea</taxon>
        <taxon>Pectinidae</taxon>
        <taxon>Mizuhopecten</taxon>
    </lineage>
</organism>
<evidence type="ECO:0000256" key="6">
    <source>
        <dbReference type="SAM" id="Phobius"/>
    </source>
</evidence>
<feature type="transmembrane region" description="Helical" evidence="6">
    <location>
        <begin position="122"/>
        <end position="148"/>
    </location>
</feature>
<sequence>MSATEEKTGLLDDDAEVSGRLLKRNTVGRLRSSLFVLCVIFMLVFTAYSGIQNLESSLNPGIGIYSLASITGGALVSCILAPTVIRFVGAKWAISSAALCLAAYVAANFYPKTGVLIPASILYGMSSGFMLTAQGTYVTTIAIEYAHVIGEQAETVISRFFGFFLMAFQSTQIWGNLISSLVLQNGRASHNTTNESNSTVTICGAAFCPNVASSSSNSSAPSPFPKPPEDTLNVLLIIYIGCAMCGFFIGAFFLKPIRSSSSEDKTTSIVTTLFSTLRLLGTDTNMKLLVPISMYSGVEQAYVACELGLAWVGYAMICFGAVNTIASPLNGILTRYIGRPLLFLFGFCVNAGMLVLLLMWIPDKDQLFLFFVIPGVWALGDTIWQTQTSALVGHVFPSQQEPAFGNIRMFEALGFFVVYLFSNYVCLDVKLYIVGAWLVLAVVLVLIVEVRIRYRAVIVYSEAPTDEHSH</sequence>
<dbReference type="OrthoDB" id="78663at2759"/>
<feature type="transmembrane region" description="Helical" evidence="6">
    <location>
        <begin position="367"/>
        <end position="384"/>
    </location>
</feature>
<name>A0A210R6V7_MIZYE</name>
<comment type="caution">
    <text evidence="7">The sequence shown here is derived from an EMBL/GenBank/DDBJ whole genome shotgun (WGS) entry which is preliminary data.</text>
</comment>
<feature type="transmembrane region" description="Helical" evidence="6">
    <location>
        <begin position="232"/>
        <end position="254"/>
    </location>
</feature>
<dbReference type="AlphaFoldDB" id="A0A210R6V7"/>
<evidence type="ECO:0000256" key="5">
    <source>
        <dbReference type="ARBA" id="ARBA00023136"/>
    </source>
</evidence>
<feature type="transmembrane region" description="Helical" evidence="6">
    <location>
        <begin position="63"/>
        <end position="85"/>
    </location>
</feature>
<accession>A0A210R6V7</accession>
<evidence type="ECO:0000256" key="2">
    <source>
        <dbReference type="ARBA" id="ARBA00009172"/>
    </source>
</evidence>
<comment type="similarity">
    <text evidence="2">Belongs to the unc-93 family.</text>
</comment>
<evidence type="ECO:0000256" key="3">
    <source>
        <dbReference type="ARBA" id="ARBA00022692"/>
    </source>
</evidence>
<dbReference type="EMBL" id="NEDP02000123">
    <property type="protein sequence ID" value="OWF56668.1"/>
    <property type="molecule type" value="Genomic_DNA"/>
</dbReference>
<feature type="transmembrane region" description="Helical" evidence="6">
    <location>
        <begin position="160"/>
        <end position="183"/>
    </location>
</feature>
<evidence type="ECO:0000313" key="7">
    <source>
        <dbReference type="EMBL" id="OWF56668.1"/>
    </source>
</evidence>
<feature type="transmembrane region" description="Helical" evidence="6">
    <location>
        <begin position="431"/>
        <end position="448"/>
    </location>
</feature>
<dbReference type="GO" id="GO:0016020">
    <property type="term" value="C:membrane"/>
    <property type="evidence" value="ECO:0007669"/>
    <property type="project" value="UniProtKB-SubCell"/>
</dbReference>
<reference evidence="7 8" key="1">
    <citation type="journal article" date="2017" name="Nat. Ecol. Evol.">
        <title>Scallop genome provides insights into evolution of bilaterian karyotype and development.</title>
        <authorList>
            <person name="Wang S."/>
            <person name="Zhang J."/>
            <person name="Jiao W."/>
            <person name="Li J."/>
            <person name="Xun X."/>
            <person name="Sun Y."/>
            <person name="Guo X."/>
            <person name="Huan P."/>
            <person name="Dong B."/>
            <person name="Zhang L."/>
            <person name="Hu X."/>
            <person name="Sun X."/>
            <person name="Wang J."/>
            <person name="Zhao C."/>
            <person name="Wang Y."/>
            <person name="Wang D."/>
            <person name="Huang X."/>
            <person name="Wang R."/>
            <person name="Lv J."/>
            <person name="Li Y."/>
            <person name="Zhang Z."/>
            <person name="Liu B."/>
            <person name="Lu W."/>
            <person name="Hui Y."/>
            <person name="Liang J."/>
            <person name="Zhou Z."/>
            <person name="Hou R."/>
            <person name="Li X."/>
            <person name="Liu Y."/>
            <person name="Li H."/>
            <person name="Ning X."/>
            <person name="Lin Y."/>
            <person name="Zhao L."/>
            <person name="Xing Q."/>
            <person name="Dou J."/>
            <person name="Li Y."/>
            <person name="Mao J."/>
            <person name="Guo H."/>
            <person name="Dou H."/>
            <person name="Li T."/>
            <person name="Mu C."/>
            <person name="Jiang W."/>
            <person name="Fu Q."/>
            <person name="Fu X."/>
            <person name="Miao Y."/>
            <person name="Liu J."/>
            <person name="Yu Q."/>
            <person name="Li R."/>
            <person name="Liao H."/>
            <person name="Li X."/>
            <person name="Kong Y."/>
            <person name="Jiang Z."/>
            <person name="Chourrout D."/>
            <person name="Li R."/>
            <person name="Bao Z."/>
        </authorList>
    </citation>
    <scope>NUCLEOTIDE SEQUENCE [LARGE SCALE GENOMIC DNA]</scope>
    <source>
        <strain evidence="7 8">PY_sf001</strain>
    </source>
</reference>
<proteinExistence type="inferred from homology"/>
<dbReference type="Proteomes" id="UP000242188">
    <property type="component" value="Unassembled WGS sequence"/>
</dbReference>
<dbReference type="PANTHER" id="PTHR19444">
    <property type="entry name" value="UNC-93 RELATED"/>
    <property type="match status" value="1"/>
</dbReference>
<dbReference type="Gene3D" id="1.20.1250.20">
    <property type="entry name" value="MFS general substrate transporter like domains"/>
    <property type="match status" value="2"/>
</dbReference>
<comment type="subcellular location">
    <subcellularLocation>
        <location evidence="1">Membrane</location>
        <topology evidence="1">Multi-pass membrane protein</topology>
    </subcellularLocation>
</comment>
<protein>
    <submittedName>
        <fullName evidence="7">UNC93-like protein</fullName>
    </submittedName>
</protein>
<dbReference type="SUPFAM" id="SSF103473">
    <property type="entry name" value="MFS general substrate transporter"/>
    <property type="match status" value="2"/>
</dbReference>
<keyword evidence="5 6" id="KW-0472">Membrane</keyword>
<keyword evidence="3 6" id="KW-0812">Transmembrane</keyword>
<gene>
    <name evidence="7" type="ORF">KP79_PYT16271</name>
</gene>
<dbReference type="Pfam" id="PF05978">
    <property type="entry name" value="UNC-93"/>
    <property type="match status" value="1"/>
</dbReference>
<evidence type="ECO:0000256" key="1">
    <source>
        <dbReference type="ARBA" id="ARBA00004141"/>
    </source>
</evidence>
<dbReference type="InterPro" id="IPR036259">
    <property type="entry name" value="MFS_trans_sf"/>
</dbReference>
<feature type="transmembrane region" description="Helical" evidence="6">
    <location>
        <begin position="92"/>
        <end position="110"/>
    </location>
</feature>
<keyword evidence="8" id="KW-1185">Reference proteome</keyword>